<comment type="caution">
    <text evidence="1">The sequence shown here is derived from an EMBL/GenBank/DDBJ whole genome shotgun (WGS) entry which is preliminary data.</text>
</comment>
<gene>
    <name evidence="1" type="ORF">UZ20_WS6002001040</name>
</gene>
<name>A0A136KF02_9BACT</name>
<accession>A0A136KF02</accession>
<dbReference type="AlphaFoldDB" id="A0A136KF02"/>
<evidence type="ECO:0008006" key="3">
    <source>
        <dbReference type="Google" id="ProtNLM"/>
    </source>
</evidence>
<evidence type="ECO:0000313" key="1">
    <source>
        <dbReference type="EMBL" id="KXK07986.1"/>
    </source>
</evidence>
<evidence type="ECO:0000313" key="2">
    <source>
        <dbReference type="Proteomes" id="UP000070449"/>
    </source>
</evidence>
<reference evidence="1 2" key="1">
    <citation type="submission" date="2015-02" db="EMBL/GenBank/DDBJ databases">
        <title>Improved understanding of the partial-nitritation anammox process through 23 genomes representing the majority of the microbial community.</title>
        <authorList>
            <person name="Speth D.R."/>
            <person name="In T Zandt M."/>
            <person name="Guerrero Cruz S."/>
            <person name="Jetten M.S."/>
            <person name="Dutilh B.E."/>
        </authorList>
    </citation>
    <scope>NUCLEOTIDE SEQUENCE [LARGE SCALE GENOMIC DNA]</scope>
    <source>
        <strain evidence="1">OLB21</strain>
    </source>
</reference>
<dbReference type="Proteomes" id="UP000070449">
    <property type="component" value="Unassembled WGS sequence"/>
</dbReference>
<sequence length="161" mass="18543">MWLALILFNGLVVDRVKANWQDAIDKKEKRIESEYSAILRQNGELVKKTQALESVVQLDINPDRLFQLKEEIFPFPEQGIVIDGYGRERDGTFNVTIRTPDLFTFSRVARRFTSNESIKDVYVSSVSMVVANQNPTLLDQAREISGRIRFNFVETDISQDL</sequence>
<dbReference type="EMBL" id="JYPD01000027">
    <property type="protein sequence ID" value="KXK07986.1"/>
    <property type="molecule type" value="Genomic_DNA"/>
</dbReference>
<protein>
    <recommendedName>
        <fullName evidence="3">Fimbrial assembly protein (PilN)</fullName>
    </recommendedName>
</protein>
<proteinExistence type="predicted"/>
<organism evidence="1 2">
    <name type="scientific">candidate division WS6 bacterium OLB21</name>
    <dbReference type="NCBI Taxonomy" id="1617427"/>
    <lineage>
        <taxon>Bacteria</taxon>
        <taxon>Candidatus Dojkabacteria</taxon>
    </lineage>
</organism>
<dbReference type="STRING" id="1617427.UZ20_WS6002001040"/>